<accession>A0A1C7MB56</accession>
<reference evidence="2 3" key="1">
    <citation type="submission" date="2016-03" db="EMBL/GenBank/DDBJ databases">
        <title>Whole genome sequencing of Grifola frondosa 9006-11.</title>
        <authorList>
            <person name="Min B."/>
            <person name="Park H."/>
            <person name="Kim J.-G."/>
            <person name="Cho H."/>
            <person name="Oh Y.-L."/>
            <person name="Kong W.-S."/>
            <person name="Choi I.-G."/>
        </authorList>
    </citation>
    <scope>NUCLEOTIDE SEQUENCE [LARGE SCALE GENOMIC DNA]</scope>
    <source>
        <strain evidence="2 3">9006-11</strain>
    </source>
</reference>
<gene>
    <name evidence="2" type="ORF">A0H81_06141</name>
</gene>
<feature type="region of interest" description="Disordered" evidence="1">
    <location>
        <begin position="1"/>
        <end position="107"/>
    </location>
</feature>
<dbReference type="Proteomes" id="UP000092993">
    <property type="component" value="Unassembled WGS sequence"/>
</dbReference>
<proteinExistence type="predicted"/>
<organism evidence="2 3">
    <name type="scientific">Grifola frondosa</name>
    <name type="common">Maitake</name>
    <name type="synonym">Polyporus frondosus</name>
    <dbReference type="NCBI Taxonomy" id="5627"/>
    <lineage>
        <taxon>Eukaryota</taxon>
        <taxon>Fungi</taxon>
        <taxon>Dikarya</taxon>
        <taxon>Basidiomycota</taxon>
        <taxon>Agaricomycotina</taxon>
        <taxon>Agaricomycetes</taxon>
        <taxon>Polyporales</taxon>
        <taxon>Grifolaceae</taxon>
        <taxon>Grifola</taxon>
    </lineage>
</organism>
<comment type="caution">
    <text evidence="2">The sequence shown here is derived from an EMBL/GenBank/DDBJ whole genome shotgun (WGS) entry which is preliminary data.</text>
</comment>
<feature type="compositionally biased region" description="Basic and acidic residues" evidence="1">
    <location>
        <begin position="96"/>
        <end position="107"/>
    </location>
</feature>
<dbReference type="EMBL" id="LUGG01000006">
    <property type="protein sequence ID" value="OBZ73649.1"/>
    <property type="molecule type" value="Genomic_DNA"/>
</dbReference>
<evidence type="ECO:0000256" key="1">
    <source>
        <dbReference type="SAM" id="MobiDB-lite"/>
    </source>
</evidence>
<feature type="compositionally biased region" description="Basic and acidic residues" evidence="1">
    <location>
        <begin position="71"/>
        <end position="88"/>
    </location>
</feature>
<keyword evidence="3" id="KW-1185">Reference proteome</keyword>
<sequence>MEVDPVEVPPEAAGPSPKRPQENEENPDAPVKRPKYASENPDEVPEPAPGGADKREGKRKQNTSGSKKSKEKKDYVRVRRGTRADGKRLQTTGNPKLHDCPRDSARF</sequence>
<evidence type="ECO:0000313" key="2">
    <source>
        <dbReference type="EMBL" id="OBZ73649.1"/>
    </source>
</evidence>
<name>A0A1C7MB56_GRIFR</name>
<protein>
    <submittedName>
        <fullName evidence="2">Uncharacterized protein</fullName>
    </submittedName>
</protein>
<dbReference type="AlphaFoldDB" id="A0A1C7MB56"/>
<evidence type="ECO:0000313" key="3">
    <source>
        <dbReference type="Proteomes" id="UP000092993"/>
    </source>
</evidence>